<protein>
    <submittedName>
        <fullName evidence="1">Glutathione S-transferase</fullName>
    </submittedName>
</protein>
<evidence type="ECO:0000313" key="1">
    <source>
        <dbReference type="WBParaSite" id="ASIM_0000886701-mRNA-1"/>
    </source>
</evidence>
<name>A0A0M3JMI1_ANISI</name>
<organism evidence="1">
    <name type="scientific">Anisakis simplex</name>
    <name type="common">Herring worm</name>
    <dbReference type="NCBI Taxonomy" id="6269"/>
    <lineage>
        <taxon>Eukaryota</taxon>
        <taxon>Metazoa</taxon>
        <taxon>Ecdysozoa</taxon>
        <taxon>Nematoda</taxon>
        <taxon>Chromadorea</taxon>
        <taxon>Rhabditida</taxon>
        <taxon>Spirurina</taxon>
        <taxon>Ascaridomorpha</taxon>
        <taxon>Ascaridoidea</taxon>
        <taxon>Anisakidae</taxon>
        <taxon>Anisakis</taxon>
        <taxon>Anisakis simplex complex</taxon>
    </lineage>
</organism>
<accession>A0A0M3JMI1</accession>
<dbReference type="AlphaFoldDB" id="A0A0M3JMI1"/>
<sequence length="36" mass="4405">LRILEYFDVVERPSQAHFLELERLQEGTCWARDDRI</sequence>
<dbReference type="WBParaSite" id="ASIM_0000886701-mRNA-1">
    <property type="protein sequence ID" value="ASIM_0000886701-mRNA-1"/>
    <property type="gene ID" value="ASIM_0000886701"/>
</dbReference>
<proteinExistence type="predicted"/>
<reference evidence="1" key="1">
    <citation type="submission" date="2017-02" db="UniProtKB">
        <authorList>
            <consortium name="WormBaseParasite"/>
        </authorList>
    </citation>
    <scope>IDENTIFICATION</scope>
</reference>